<evidence type="ECO:0000313" key="4">
    <source>
        <dbReference type="EMBL" id="ABY36228.1"/>
    </source>
</evidence>
<dbReference type="InterPro" id="IPR036761">
    <property type="entry name" value="TTHA0802/YceI-like_sf"/>
</dbReference>
<keyword evidence="2" id="KW-0812">Transmembrane</keyword>
<evidence type="ECO:0000313" key="5">
    <source>
        <dbReference type="Proteomes" id="UP000002008"/>
    </source>
</evidence>
<evidence type="ECO:0000256" key="1">
    <source>
        <dbReference type="ARBA" id="ARBA00008812"/>
    </source>
</evidence>
<accession>A9WGR2</accession>
<evidence type="ECO:0000256" key="2">
    <source>
        <dbReference type="SAM" id="Phobius"/>
    </source>
</evidence>
<reference evidence="5" key="1">
    <citation type="journal article" date="2011" name="BMC Genomics">
        <title>Complete genome sequence of the filamentous anoxygenic phototrophic bacterium Chloroflexus aurantiacus.</title>
        <authorList>
            <person name="Tang K.H."/>
            <person name="Barry K."/>
            <person name="Chertkov O."/>
            <person name="Dalin E."/>
            <person name="Han C.S."/>
            <person name="Hauser L.J."/>
            <person name="Honchak B.M."/>
            <person name="Karbach L.E."/>
            <person name="Land M.L."/>
            <person name="Lapidus A."/>
            <person name="Larimer F.W."/>
            <person name="Mikhailova N."/>
            <person name="Pitluck S."/>
            <person name="Pierson B.K."/>
            <person name="Blankenship R.E."/>
        </authorList>
    </citation>
    <scope>NUCLEOTIDE SEQUENCE [LARGE SCALE GENOMIC DNA]</scope>
    <source>
        <strain evidence="5">ATCC 29366 / DSM 635 / J-10-fl</strain>
    </source>
</reference>
<comment type="similarity">
    <text evidence="1">Belongs to the UPF0312 family.</text>
</comment>
<dbReference type="Gene3D" id="2.40.128.110">
    <property type="entry name" value="Lipid/polyisoprenoid-binding, YceI-like"/>
    <property type="match status" value="1"/>
</dbReference>
<dbReference type="EnsemblBacteria" id="ABY36228">
    <property type="protein sequence ID" value="ABY36228"/>
    <property type="gene ID" value="Caur_3029"/>
</dbReference>
<feature type="domain" description="Lipid/polyisoprenoid-binding YceI-like" evidence="3">
    <location>
        <begin position="93"/>
        <end position="265"/>
    </location>
</feature>
<keyword evidence="2" id="KW-1133">Transmembrane helix</keyword>
<dbReference type="KEGG" id="cau:Caur_3029"/>
<sequence>MSIRRIALIVGAIIVLIAGGLIAYVFRPPEAASGPLEAVPLALPTTAPTLAAPTAVPTAAQDVPTVAPAATETAAPEATATTPAASSGPVLQLFAIDQNRSEARFLIDEVLRGSPITVVGVTDQVAGQIALDPNYPQAAQVGVIQINARTLTTDNELRNRAIKNAILRTNQFELITFTPRVITGLPDTVTIGVPFEFTIEGDLTITDVTRPVTFTVTVTPVSQSEISGLATTTILYRDFNLTIPDSPSVDTVADEVRLELEFVATLIG</sequence>
<dbReference type="Proteomes" id="UP000002008">
    <property type="component" value="Chromosome"/>
</dbReference>
<dbReference type="eggNOG" id="COG2353">
    <property type="taxonomic scope" value="Bacteria"/>
</dbReference>
<gene>
    <name evidence="4" type="ordered locus">Caur_3029</name>
</gene>
<dbReference type="PANTHER" id="PTHR34406:SF1">
    <property type="entry name" value="PROTEIN YCEI"/>
    <property type="match status" value="1"/>
</dbReference>
<dbReference type="RefSeq" id="WP_012258881.1">
    <property type="nucleotide sequence ID" value="NC_010175.1"/>
</dbReference>
<protein>
    <submittedName>
        <fullName evidence="4">YceI family protein</fullName>
    </submittedName>
</protein>
<dbReference type="PANTHER" id="PTHR34406">
    <property type="entry name" value="PROTEIN YCEI"/>
    <property type="match status" value="1"/>
</dbReference>
<dbReference type="SMART" id="SM00867">
    <property type="entry name" value="YceI"/>
    <property type="match status" value="1"/>
</dbReference>
<organism evidence="4 5">
    <name type="scientific">Chloroflexus aurantiacus (strain ATCC 29366 / DSM 635 / J-10-fl)</name>
    <dbReference type="NCBI Taxonomy" id="324602"/>
    <lineage>
        <taxon>Bacteria</taxon>
        <taxon>Bacillati</taxon>
        <taxon>Chloroflexota</taxon>
        <taxon>Chloroflexia</taxon>
        <taxon>Chloroflexales</taxon>
        <taxon>Chloroflexineae</taxon>
        <taxon>Chloroflexaceae</taxon>
        <taxon>Chloroflexus</taxon>
    </lineage>
</organism>
<feature type="transmembrane region" description="Helical" evidence="2">
    <location>
        <begin position="7"/>
        <end position="26"/>
    </location>
</feature>
<dbReference type="InterPro" id="IPR007372">
    <property type="entry name" value="Lipid/polyisoprenoid-bd_YceI"/>
</dbReference>
<dbReference type="InParanoid" id="A9WGR2"/>
<dbReference type="STRING" id="324602.Caur_3029"/>
<proteinExistence type="inferred from homology"/>
<dbReference type="SUPFAM" id="SSF101874">
    <property type="entry name" value="YceI-like"/>
    <property type="match status" value="1"/>
</dbReference>
<keyword evidence="5" id="KW-1185">Reference proteome</keyword>
<dbReference type="HOGENOM" id="CLU_1128189_0_0_0"/>
<keyword evidence="2" id="KW-0472">Membrane</keyword>
<dbReference type="PATRIC" id="fig|324602.8.peg.3430"/>
<name>A9WGR2_CHLAA</name>
<dbReference type="GO" id="GO:0005615">
    <property type="term" value="C:extracellular space"/>
    <property type="evidence" value="ECO:0000318"/>
    <property type="project" value="GO_Central"/>
</dbReference>
<dbReference type="EMBL" id="CP000909">
    <property type="protein sequence ID" value="ABY36228.1"/>
    <property type="molecule type" value="Genomic_DNA"/>
</dbReference>
<dbReference type="AlphaFoldDB" id="A9WGR2"/>
<evidence type="ECO:0000259" key="3">
    <source>
        <dbReference type="SMART" id="SM00867"/>
    </source>
</evidence>
<dbReference type="Pfam" id="PF04264">
    <property type="entry name" value="YceI"/>
    <property type="match status" value="1"/>
</dbReference>